<dbReference type="OrthoDB" id="9803916at2"/>
<evidence type="ECO:0000259" key="1">
    <source>
        <dbReference type="SMART" id="SM00849"/>
    </source>
</evidence>
<sequence length="257" mass="28553">MRFASLGSGSAGNGLIIEHSATRLLLDCGFGLRDAIKRIARLSLEPDTIDGILVTHEHDDHTHGVFKLANKYRIPVWLTHGTYASSQKFLPKQQDFKLHIIDSHQAFSIGDLHVQPYPVPHDAREPVQYIFENGSHKLGVLTDAGISTPHIEAMLSGSDALILECNHDLEMLRKGPYVHSLKQRVGGRLGHLDNDSAARLLQVLDNRKLQHIVAAHLSEKNNQPALVSAALSQSLNCEEHWIGIAQQAEGFDWREIK</sequence>
<dbReference type="Pfam" id="PF12706">
    <property type="entry name" value="Lactamase_B_2"/>
    <property type="match status" value="1"/>
</dbReference>
<dbReference type="Gene3D" id="3.60.15.10">
    <property type="entry name" value="Ribonuclease Z/Hydroxyacylglutathione hydrolase-like"/>
    <property type="match status" value="1"/>
</dbReference>
<dbReference type="SMART" id="SM00849">
    <property type="entry name" value="Lactamase_B"/>
    <property type="match status" value="1"/>
</dbReference>
<organism evidence="2 3">
    <name type="scientific">Methylobacillus rhizosphaerae</name>
    <dbReference type="NCBI Taxonomy" id="551994"/>
    <lineage>
        <taxon>Bacteria</taxon>
        <taxon>Pseudomonadati</taxon>
        <taxon>Pseudomonadota</taxon>
        <taxon>Betaproteobacteria</taxon>
        <taxon>Nitrosomonadales</taxon>
        <taxon>Methylophilaceae</taxon>
        <taxon>Methylobacillus</taxon>
    </lineage>
</organism>
<dbReference type="EMBL" id="FZOA01000003">
    <property type="protein sequence ID" value="SNR76633.1"/>
    <property type="molecule type" value="Genomic_DNA"/>
</dbReference>
<dbReference type="PANTHER" id="PTHR47619:SF1">
    <property type="entry name" value="EXODEOXYRIBONUCLEASE WALJ"/>
    <property type="match status" value="1"/>
</dbReference>
<dbReference type="AlphaFoldDB" id="A0A238Z166"/>
<protein>
    <submittedName>
        <fullName evidence="2">Phosphoribosyl 1,2-cyclic phosphodiesterase</fullName>
    </submittedName>
</protein>
<name>A0A238Z166_9PROT</name>
<dbReference type="InterPro" id="IPR036866">
    <property type="entry name" value="RibonucZ/Hydroxyglut_hydro"/>
</dbReference>
<evidence type="ECO:0000313" key="3">
    <source>
        <dbReference type="Proteomes" id="UP000198305"/>
    </source>
</evidence>
<gene>
    <name evidence="2" type="ORF">SAMN05192560_0972</name>
</gene>
<evidence type="ECO:0000313" key="2">
    <source>
        <dbReference type="EMBL" id="SNR76633.1"/>
    </source>
</evidence>
<dbReference type="RefSeq" id="WP_089375089.1">
    <property type="nucleotide sequence ID" value="NZ_FZOA01000003.1"/>
</dbReference>
<accession>A0A238Z166</accession>
<dbReference type="SUPFAM" id="SSF56281">
    <property type="entry name" value="Metallo-hydrolase/oxidoreductase"/>
    <property type="match status" value="1"/>
</dbReference>
<dbReference type="InterPro" id="IPR052533">
    <property type="entry name" value="WalJ/YycJ-like"/>
</dbReference>
<reference evidence="3" key="1">
    <citation type="submission" date="2017-06" db="EMBL/GenBank/DDBJ databases">
        <authorList>
            <person name="Varghese N."/>
            <person name="Submissions S."/>
        </authorList>
    </citation>
    <scope>NUCLEOTIDE SEQUENCE [LARGE SCALE GENOMIC DNA]</scope>
    <source>
        <strain evidence="3">Ca-68</strain>
    </source>
</reference>
<feature type="domain" description="Metallo-beta-lactamase" evidence="1">
    <location>
        <begin position="11"/>
        <end position="191"/>
    </location>
</feature>
<proteinExistence type="predicted"/>
<dbReference type="InterPro" id="IPR001279">
    <property type="entry name" value="Metallo-B-lactamas"/>
</dbReference>
<dbReference type="PANTHER" id="PTHR47619">
    <property type="entry name" value="METALLO-HYDROLASE YYCJ-RELATED"/>
    <property type="match status" value="1"/>
</dbReference>
<keyword evidence="3" id="KW-1185">Reference proteome</keyword>
<dbReference type="Proteomes" id="UP000198305">
    <property type="component" value="Unassembled WGS sequence"/>
</dbReference>